<sequence length="106" mass="11874">MKTAESTRPTLNTTTVPSRTGSVHNRHNRQAEHLLSVAGPRNKKANPAGRKGSEKWRSKQEWQIDASDPFNTQQIELSNSIYDAGYGTVKKFPHGIQENHKQAPLL</sequence>
<evidence type="ECO:0000256" key="1">
    <source>
        <dbReference type="SAM" id="MobiDB-lite"/>
    </source>
</evidence>
<accession>A0A7X0LM41</accession>
<evidence type="ECO:0000313" key="2">
    <source>
        <dbReference type="EMBL" id="MBB6431564.1"/>
    </source>
</evidence>
<feature type="region of interest" description="Disordered" evidence="1">
    <location>
        <begin position="1"/>
        <end position="70"/>
    </location>
</feature>
<reference evidence="2 3" key="1">
    <citation type="submission" date="2020-08" db="EMBL/GenBank/DDBJ databases">
        <title>Genomic Encyclopedia of Type Strains, Phase IV (KMG-IV): sequencing the most valuable type-strain genomes for metagenomic binning, comparative biology and taxonomic classification.</title>
        <authorList>
            <person name="Goeker M."/>
        </authorList>
    </citation>
    <scope>NUCLEOTIDE SEQUENCE [LARGE SCALE GENOMIC DNA]</scope>
    <source>
        <strain evidence="2 3">DSM 103725</strain>
    </source>
</reference>
<dbReference type="AlphaFoldDB" id="A0A7X0LM41"/>
<organism evidence="2 3">
    <name type="scientific">Algisphaera agarilytica</name>
    <dbReference type="NCBI Taxonomy" id="1385975"/>
    <lineage>
        <taxon>Bacteria</taxon>
        <taxon>Pseudomonadati</taxon>
        <taxon>Planctomycetota</taxon>
        <taxon>Phycisphaerae</taxon>
        <taxon>Phycisphaerales</taxon>
        <taxon>Phycisphaeraceae</taxon>
        <taxon>Algisphaera</taxon>
    </lineage>
</organism>
<evidence type="ECO:0000313" key="3">
    <source>
        <dbReference type="Proteomes" id="UP000541810"/>
    </source>
</evidence>
<feature type="compositionally biased region" description="Polar residues" evidence="1">
    <location>
        <begin position="1"/>
        <end position="23"/>
    </location>
</feature>
<dbReference type="Proteomes" id="UP000541810">
    <property type="component" value="Unassembled WGS sequence"/>
</dbReference>
<protein>
    <submittedName>
        <fullName evidence="2">Uncharacterized protein</fullName>
    </submittedName>
</protein>
<dbReference type="EMBL" id="JACHGY010000001">
    <property type="protein sequence ID" value="MBB6431564.1"/>
    <property type="molecule type" value="Genomic_DNA"/>
</dbReference>
<feature type="compositionally biased region" description="Basic and acidic residues" evidence="1">
    <location>
        <begin position="51"/>
        <end position="62"/>
    </location>
</feature>
<dbReference type="RefSeq" id="WP_184679021.1">
    <property type="nucleotide sequence ID" value="NZ_JACHGY010000001.1"/>
</dbReference>
<keyword evidence="3" id="KW-1185">Reference proteome</keyword>
<proteinExistence type="predicted"/>
<gene>
    <name evidence="2" type="ORF">HNQ40_003370</name>
</gene>
<name>A0A7X0LM41_9BACT</name>
<comment type="caution">
    <text evidence="2">The sequence shown here is derived from an EMBL/GenBank/DDBJ whole genome shotgun (WGS) entry which is preliminary data.</text>
</comment>